<evidence type="ECO:0000256" key="12">
    <source>
        <dbReference type="NCBIfam" id="TIGR00560"/>
    </source>
</evidence>
<evidence type="ECO:0000256" key="5">
    <source>
        <dbReference type="ARBA" id="ARBA00022679"/>
    </source>
</evidence>
<feature type="transmembrane region" description="Helical" evidence="14">
    <location>
        <begin position="176"/>
        <end position="198"/>
    </location>
</feature>
<evidence type="ECO:0000256" key="11">
    <source>
        <dbReference type="ARBA" id="ARBA00023264"/>
    </source>
</evidence>
<dbReference type="UniPathway" id="UPA00085"/>
<dbReference type="InterPro" id="IPR004570">
    <property type="entry name" value="Phosphatidylglycerol_P_synth"/>
</dbReference>
<dbReference type="EMBL" id="QXJK01000003">
    <property type="protein sequence ID" value="RIX35780.1"/>
    <property type="molecule type" value="Genomic_DNA"/>
</dbReference>
<sequence length="204" mass="22534">MQQPQTTTSTTGRISPFGRFVRRSSLPNILTTVRIVLIPVFLWLILTSGSWADGGSALTHRWWALVVFILLMFTDQMDGHLARKYSVITDFGKLADPIADKALMISAFVSLNILGELWWWVTAIIVVRELGITIWRLVLARQGNVVPASKGGKLKTVLQTLAVVLFILPFGGVMTWVAGIVMAIAVVQTVVTGVQYILDSRRAN</sequence>
<evidence type="ECO:0000256" key="4">
    <source>
        <dbReference type="ARBA" id="ARBA00022516"/>
    </source>
</evidence>
<dbReference type="EC" id="2.7.8.5" evidence="12"/>
<comment type="similarity">
    <text evidence="3 13">Belongs to the CDP-alcohol phosphatidyltransferase class-I family.</text>
</comment>
<dbReference type="PANTHER" id="PTHR14269:SF52">
    <property type="entry name" value="PHOSPHATIDYLGLYCEROPHOSPHATE SYNTHASE-RELATED"/>
    <property type="match status" value="1"/>
</dbReference>
<keyword evidence="7 14" id="KW-1133">Transmembrane helix</keyword>
<keyword evidence="6 14" id="KW-0812">Transmembrane</keyword>
<dbReference type="OrthoDB" id="9796672at2"/>
<gene>
    <name evidence="15" type="primary">pgsA</name>
    <name evidence="15" type="ORF">D3M95_04620</name>
</gene>
<keyword evidence="11" id="KW-1208">Phospholipid metabolism</keyword>
<dbReference type="GO" id="GO:0008444">
    <property type="term" value="F:CDP-diacylglycerol-glycerol-3-phosphate 3-phosphatidyltransferase activity"/>
    <property type="evidence" value="ECO:0007669"/>
    <property type="project" value="UniProtKB-UniRule"/>
</dbReference>
<evidence type="ECO:0000256" key="3">
    <source>
        <dbReference type="ARBA" id="ARBA00010441"/>
    </source>
</evidence>
<evidence type="ECO:0000256" key="13">
    <source>
        <dbReference type="RuleBase" id="RU003750"/>
    </source>
</evidence>
<dbReference type="AlphaFoldDB" id="A0A418Q8F2"/>
<proteinExistence type="inferred from homology"/>
<comment type="pathway">
    <text evidence="2">Lipid metabolism; phospholipid metabolism.</text>
</comment>
<comment type="caution">
    <text evidence="15">The sequence shown here is derived from an EMBL/GenBank/DDBJ whole genome shotgun (WGS) entry which is preliminary data.</text>
</comment>
<keyword evidence="10" id="KW-0594">Phospholipid biosynthesis</keyword>
<evidence type="ECO:0000313" key="15">
    <source>
        <dbReference type="EMBL" id="RIX35780.1"/>
    </source>
</evidence>
<dbReference type="NCBIfam" id="TIGR00560">
    <property type="entry name" value="pgsA"/>
    <property type="match status" value="1"/>
</dbReference>
<dbReference type="PIRSF" id="PIRSF000847">
    <property type="entry name" value="Phos_ph_gly_syn"/>
    <property type="match status" value="1"/>
</dbReference>
<dbReference type="Gene3D" id="1.20.120.1760">
    <property type="match status" value="1"/>
</dbReference>
<keyword evidence="5 13" id="KW-0808">Transferase</keyword>
<dbReference type="GO" id="GO:0016020">
    <property type="term" value="C:membrane"/>
    <property type="evidence" value="ECO:0007669"/>
    <property type="project" value="UniProtKB-SubCell"/>
</dbReference>
<name>A0A418Q8F2_9CORY</name>
<dbReference type="Pfam" id="PF01066">
    <property type="entry name" value="CDP-OH_P_transf"/>
    <property type="match status" value="1"/>
</dbReference>
<dbReference type="GO" id="GO:0046474">
    <property type="term" value="P:glycerophospholipid biosynthetic process"/>
    <property type="evidence" value="ECO:0007669"/>
    <property type="project" value="TreeGrafter"/>
</dbReference>
<evidence type="ECO:0000256" key="10">
    <source>
        <dbReference type="ARBA" id="ARBA00023209"/>
    </source>
</evidence>
<dbReference type="PANTHER" id="PTHR14269">
    <property type="entry name" value="CDP-DIACYLGLYCEROL--GLYCEROL-3-PHOSPHATE 3-PHOSPHATIDYLTRANSFERASE-RELATED"/>
    <property type="match status" value="1"/>
</dbReference>
<dbReference type="STRING" id="1451189.CFAL_06270"/>
<dbReference type="PROSITE" id="PS00379">
    <property type="entry name" value="CDP_ALCOHOL_P_TRANSF"/>
    <property type="match status" value="1"/>
</dbReference>
<protein>
    <recommendedName>
        <fullName evidence="12">CDP-diacylglycerol--glycerol-3-phosphate 3-phosphatidyltransferase</fullName>
        <ecNumber evidence="12">2.7.8.5</ecNumber>
    </recommendedName>
</protein>
<evidence type="ECO:0000256" key="1">
    <source>
        <dbReference type="ARBA" id="ARBA00004141"/>
    </source>
</evidence>
<comment type="subcellular location">
    <subcellularLocation>
        <location evidence="1">Membrane</location>
        <topology evidence="1">Multi-pass membrane protein</topology>
    </subcellularLocation>
</comment>
<evidence type="ECO:0000256" key="6">
    <source>
        <dbReference type="ARBA" id="ARBA00022692"/>
    </source>
</evidence>
<accession>A0A418Q8F2</accession>
<evidence type="ECO:0000256" key="9">
    <source>
        <dbReference type="ARBA" id="ARBA00023136"/>
    </source>
</evidence>
<evidence type="ECO:0000256" key="2">
    <source>
        <dbReference type="ARBA" id="ARBA00005074"/>
    </source>
</evidence>
<dbReference type="InterPro" id="IPR043130">
    <property type="entry name" value="CDP-OH_PTrfase_TM_dom"/>
</dbReference>
<reference evidence="15 16" key="1">
    <citation type="submission" date="2018-09" db="EMBL/GenBank/DDBJ databases">
        <title>Optimization and identification of Corynebacterium falsenii FN1-14 from fish paste.</title>
        <authorList>
            <person name="Daroonpunt R."/>
            <person name="Tanasupawat S."/>
        </authorList>
    </citation>
    <scope>NUCLEOTIDE SEQUENCE [LARGE SCALE GENOMIC DNA]</scope>
    <source>
        <strain evidence="15 16">FN1-14</strain>
    </source>
</reference>
<feature type="transmembrane region" description="Helical" evidence="14">
    <location>
        <begin position="26"/>
        <end position="46"/>
    </location>
</feature>
<evidence type="ECO:0000256" key="8">
    <source>
        <dbReference type="ARBA" id="ARBA00023098"/>
    </source>
</evidence>
<keyword evidence="4" id="KW-0444">Lipid biosynthesis</keyword>
<dbReference type="InterPro" id="IPR000462">
    <property type="entry name" value="CDP-OH_P_trans"/>
</dbReference>
<dbReference type="Proteomes" id="UP000285278">
    <property type="component" value="Unassembled WGS sequence"/>
</dbReference>
<keyword evidence="8" id="KW-0443">Lipid metabolism</keyword>
<evidence type="ECO:0000256" key="7">
    <source>
        <dbReference type="ARBA" id="ARBA00022989"/>
    </source>
</evidence>
<evidence type="ECO:0000313" key="16">
    <source>
        <dbReference type="Proteomes" id="UP000285278"/>
    </source>
</evidence>
<dbReference type="InterPro" id="IPR050324">
    <property type="entry name" value="CDP-alcohol_PTase-I"/>
</dbReference>
<evidence type="ECO:0000256" key="14">
    <source>
        <dbReference type="SAM" id="Phobius"/>
    </source>
</evidence>
<keyword evidence="9 14" id="KW-0472">Membrane</keyword>
<organism evidence="15 16">
    <name type="scientific">Corynebacterium falsenii</name>
    <dbReference type="NCBI Taxonomy" id="108486"/>
    <lineage>
        <taxon>Bacteria</taxon>
        <taxon>Bacillati</taxon>
        <taxon>Actinomycetota</taxon>
        <taxon>Actinomycetes</taxon>
        <taxon>Mycobacteriales</taxon>
        <taxon>Corynebacteriaceae</taxon>
        <taxon>Corynebacterium</taxon>
    </lineage>
</organism>
<dbReference type="InterPro" id="IPR048254">
    <property type="entry name" value="CDP_ALCOHOL_P_TRANSF_CS"/>
</dbReference>
<feature type="transmembrane region" description="Helical" evidence="14">
    <location>
        <begin position="58"/>
        <end position="74"/>
    </location>
</feature>
<keyword evidence="16" id="KW-1185">Reference proteome</keyword>